<organism evidence="2 3">
    <name type="scientific">Marinibaculum pumilum</name>
    <dbReference type="NCBI Taxonomy" id="1766165"/>
    <lineage>
        <taxon>Bacteria</taxon>
        <taxon>Pseudomonadati</taxon>
        <taxon>Pseudomonadota</taxon>
        <taxon>Alphaproteobacteria</taxon>
        <taxon>Rhodospirillales</taxon>
        <taxon>Rhodospirillaceae</taxon>
        <taxon>Marinibaculum</taxon>
    </lineage>
</organism>
<evidence type="ECO:0000313" key="3">
    <source>
        <dbReference type="Proteomes" id="UP001595528"/>
    </source>
</evidence>
<feature type="transmembrane region" description="Helical" evidence="1">
    <location>
        <begin position="33"/>
        <end position="53"/>
    </location>
</feature>
<keyword evidence="1" id="KW-0812">Transmembrane</keyword>
<sequence length="597" mass="63182">MIVRELVARLGLDSDDAERQAKNFDRAIDDLKVGLLAVVGAATAAGAALFGVVSSTASYGDEVAKTADKLGIGIDALEQLRFAAERSGVAQNTLDMALQRMTRRLAEAAQGSGEAKDAVAELGLSAAALGRMAPEDALNEIADALSKVKNQSDRVRLAFKLFDSEGVGMVNLIGKGSEEVRKLRAEFELLSGGLTEDQARAAEAFDDSMTNIRTALHGLRLQLGAELLPVAVEWIDALKDWYLANREVVRQNLSRMLQGMVGALRSLWHTLRMIALAIHGVVEGTVGWERAFRLLASLLGAFAFMRIARGLWAIAAGLWGATFGAKGLRAALKAFPGAILLVLLGLAVEDLMAYFSGAPSVIGAAVAEIREILSDPESWGSQALRIATFVFDSIVRGAYMVRDGVAAAVAYIRDMLSDPDSWGRQAAAVAAFAFASIARGAGMVADTIGAAWDFIERVIVDGWAGAVAATNSAIDTFRRMRDSVVGWAEDIWQAVERIVSALGRLSGLGGIDLGGLTSPSSWFGAGAEAGPAQTVPITRPGAAVSVQIQEDVTVNVPAGTSQEQARAIDQQVRTAVAREWQREINAAMGDFPAYQGA</sequence>
<evidence type="ECO:0000256" key="1">
    <source>
        <dbReference type="SAM" id="Phobius"/>
    </source>
</evidence>
<dbReference type="RefSeq" id="WP_379899494.1">
    <property type="nucleotide sequence ID" value="NZ_JBHRTR010000022.1"/>
</dbReference>
<comment type="caution">
    <text evidence="2">The sequence shown here is derived from an EMBL/GenBank/DDBJ whole genome shotgun (WGS) entry which is preliminary data.</text>
</comment>
<name>A0ABV7KYE8_9PROT</name>
<accession>A0ABV7KYE8</accession>
<dbReference type="Proteomes" id="UP001595528">
    <property type="component" value="Unassembled WGS sequence"/>
</dbReference>
<gene>
    <name evidence="2" type="ORF">ACFOGJ_08820</name>
</gene>
<proteinExistence type="predicted"/>
<reference evidence="3" key="1">
    <citation type="journal article" date="2019" name="Int. J. Syst. Evol. Microbiol.">
        <title>The Global Catalogue of Microorganisms (GCM) 10K type strain sequencing project: providing services to taxonomists for standard genome sequencing and annotation.</title>
        <authorList>
            <consortium name="The Broad Institute Genomics Platform"/>
            <consortium name="The Broad Institute Genome Sequencing Center for Infectious Disease"/>
            <person name="Wu L."/>
            <person name="Ma J."/>
        </authorList>
    </citation>
    <scope>NUCLEOTIDE SEQUENCE [LARGE SCALE GENOMIC DNA]</scope>
    <source>
        <strain evidence="3">KCTC 42964</strain>
    </source>
</reference>
<keyword evidence="1" id="KW-0472">Membrane</keyword>
<evidence type="ECO:0000313" key="2">
    <source>
        <dbReference type="EMBL" id="MFC3227329.1"/>
    </source>
</evidence>
<protein>
    <recommendedName>
        <fullName evidence="4">Phage tail tape measure protein</fullName>
    </recommendedName>
</protein>
<keyword evidence="1" id="KW-1133">Transmembrane helix</keyword>
<evidence type="ECO:0008006" key="4">
    <source>
        <dbReference type="Google" id="ProtNLM"/>
    </source>
</evidence>
<keyword evidence="3" id="KW-1185">Reference proteome</keyword>
<dbReference type="EMBL" id="JBHRTR010000022">
    <property type="protein sequence ID" value="MFC3227329.1"/>
    <property type="molecule type" value="Genomic_DNA"/>
</dbReference>